<reference evidence="10 11" key="1">
    <citation type="submission" date="2019-10" db="EMBL/GenBank/DDBJ databases">
        <title>Assembly and Annotation for the nematode Trichostrongylus colubriformis.</title>
        <authorList>
            <person name="Martin J."/>
        </authorList>
    </citation>
    <scope>NUCLEOTIDE SEQUENCE [LARGE SCALE GENOMIC DNA]</scope>
    <source>
        <strain evidence="10">G859</strain>
        <tissue evidence="10">Whole worm</tissue>
    </source>
</reference>
<dbReference type="GO" id="GO:0004222">
    <property type="term" value="F:metalloendopeptidase activity"/>
    <property type="evidence" value="ECO:0007669"/>
    <property type="project" value="InterPro"/>
</dbReference>
<dbReference type="Gene3D" id="1.10.1380.10">
    <property type="entry name" value="Neutral endopeptidase , domain2"/>
    <property type="match status" value="1"/>
</dbReference>
<dbReference type="Pfam" id="PF01431">
    <property type="entry name" value="Peptidase_M13"/>
    <property type="match status" value="1"/>
</dbReference>
<dbReference type="PANTHER" id="PTHR11733">
    <property type="entry name" value="ZINC METALLOPROTEASE FAMILY M13 NEPRILYSIN-RELATED"/>
    <property type="match status" value="1"/>
</dbReference>
<evidence type="ECO:0000259" key="8">
    <source>
        <dbReference type="Pfam" id="PF01431"/>
    </source>
</evidence>
<evidence type="ECO:0000313" key="10">
    <source>
        <dbReference type="EMBL" id="KAK5974375.1"/>
    </source>
</evidence>
<evidence type="ECO:0000256" key="1">
    <source>
        <dbReference type="ARBA" id="ARBA00001947"/>
    </source>
</evidence>
<dbReference type="Gene3D" id="3.40.390.10">
    <property type="entry name" value="Collagenase (Catalytic Domain)"/>
    <property type="match status" value="1"/>
</dbReference>
<protein>
    <submittedName>
        <fullName evidence="10">Uncharacterized protein</fullName>
    </submittedName>
</protein>
<keyword evidence="3" id="KW-0645">Protease</keyword>
<evidence type="ECO:0000313" key="11">
    <source>
        <dbReference type="Proteomes" id="UP001331761"/>
    </source>
</evidence>
<dbReference type="InterPro" id="IPR042089">
    <property type="entry name" value="Peptidase_M13_dom_2"/>
</dbReference>
<dbReference type="InterPro" id="IPR018497">
    <property type="entry name" value="Peptidase_M13_C"/>
</dbReference>
<dbReference type="InterPro" id="IPR024079">
    <property type="entry name" value="MetalloPept_cat_dom_sf"/>
</dbReference>
<keyword evidence="11" id="KW-1185">Reference proteome</keyword>
<evidence type="ECO:0000259" key="9">
    <source>
        <dbReference type="Pfam" id="PF05649"/>
    </source>
</evidence>
<evidence type="ECO:0000256" key="5">
    <source>
        <dbReference type="ARBA" id="ARBA00022801"/>
    </source>
</evidence>
<evidence type="ECO:0000256" key="2">
    <source>
        <dbReference type="ARBA" id="ARBA00007357"/>
    </source>
</evidence>
<dbReference type="Pfam" id="PF05649">
    <property type="entry name" value="Peptidase_M13_N"/>
    <property type="match status" value="1"/>
</dbReference>
<dbReference type="GO" id="GO:0046872">
    <property type="term" value="F:metal ion binding"/>
    <property type="evidence" value="ECO:0007669"/>
    <property type="project" value="UniProtKB-KW"/>
</dbReference>
<keyword evidence="4" id="KW-0479">Metal-binding</keyword>
<comment type="similarity">
    <text evidence="2">Belongs to the peptidase M13 family.</text>
</comment>
<evidence type="ECO:0000256" key="4">
    <source>
        <dbReference type="ARBA" id="ARBA00022723"/>
    </source>
</evidence>
<dbReference type="GO" id="GO:0005886">
    <property type="term" value="C:plasma membrane"/>
    <property type="evidence" value="ECO:0007669"/>
    <property type="project" value="TreeGrafter"/>
</dbReference>
<keyword evidence="6" id="KW-0862">Zinc</keyword>
<evidence type="ECO:0000256" key="6">
    <source>
        <dbReference type="ARBA" id="ARBA00022833"/>
    </source>
</evidence>
<proteinExistence type="inferred from homology"/>
<dbReference type="Proteomes" id="UP001331761">
    <property type="component" value="Unassembled WGS sequence"/>
</dbReference>
<comment type="cofactor">
    <cofactor evidence="1">
        <name>Zn(2+)</name>
        <dbReference type="ChEBI" id="CHEBI:29105"/>
    </cofactor>
</comment>
<sequence>MVQYILSWIPLLEERYNSLVQAFASSIGETIPTTRNDTCFAETNNHFPLAILAMYARFASKNVPKSIIEYMASGIMKEYKNIIKENAWMDKEFKKYAGTEKLSFLHAKERLAYIAKVESFMRLTEERNLKEDFQKFSVMGYVANAYYNARTNGMMIPLPFVQFPLFDITFPRSFTFGSIGHIIGHELSHSLDINGRYFDGDGIPRDWWTDEWSEKYNLHADCYKRRYSKVK</sequence>
<dbReference type="InterPro" id="IPR000718">
    <property type="entry name" value="Peptidase_M13"/>
</dbReference>
<dbReference type="AlphaFoldDB" id="A0AAN8FCB3"/>
<keyword evidence="7" id="KW-0482">Metalloprotease</keyword>
<dbReference type="GO" id="GO:0016485">
    <property type="term" value="P:protein processing"/>
    <property type="evidence" value="ECO:0007669"/>
    <property type="project" value="TreeGrafter"/>
</dbReference>
<keyword evidence="5" id="KW-0378">Hydrolase</keyword>
<feature type="non-terminal residue" evidence="10">
    <location>
        <position position="231"/>
    </location>
</feature>
<evidence type="ECO:0000256" key="3">
    <source>
        <dbReference type="ARBA" id="ARBA00022670"/>
    </source>
</evidence>
<gene>
    <name evidence="10" type="ORF">GCK32_015664</name>
</gene>
<evidence type="ECO:0000256" key="7">
    <source>
        <dbReference type="ARBA" id="ARBA00023049"/>
    </source>
</evidence>
<dbReference type="PANTHER" id="PTHR11733:SF164">
    <property type="entry name" value="NEPRILYSIN"/>
    <property type="match status" value="1"/>
</dbReference>
<dbReference type="PRINTS" id="PR00786">
    <property type="entry name" value="NEPRILYSIN"/>
</dbReference>
<name>A0AAN8FCB3_TRICO</name>
<dbReference type="InterPro" id="IPR008753">
    <property type="entry name" value="Peptidase_M13_N"/>
</dbReference>
<comment type="caution">
    <text evidence="10">The sequence shown here is derived from an EMBL/GenBank/DDBJ whole genome shotgun (WGS) entry which is preliminary data.</text>
</comment>
<organism evidence="10 11">
    <name type="scientific">Trichostrongylus colubriformis</name>
    <name type="common">Black scour worm</name>
    <dbReference type="NCBI Taxonomy" id="6319"/>
    <lineage>
        <taxon>Eukaryota</taxon>
        <taxon>Metazoa</taxon>
        <taxon>Ecdysozoa</taxon>
        <taxon>Nematoda</taxon>
        <taxon>Chromadorea</taxon>
        <taxon>Rhabditida</taxon>
        <taxon>Rhabditina</taxon>
        <taxon>Rhabditomorpha</taxon>
        <taxon>Strongyloidea</taxon>
        <taxon>Trichostrongylidae</taxon>
        <taxon>Trichostrongylus</taxon>
    </lineage>
</organism>
<dbReference type="PROSITE" id="PS51885">
    <property type="entry name" value="NEPRILYSIN"/>
    <property type="match status" value="1"/>
</dbReference>
<dbReference type="EMBL" id="WIXE01014348">
    <property type="protein sequence ID" value="KAK5974375.1"/>
    <property type="molecule type" value="Genomic_DNA"/>
</dbReference>
<feature type="domain" description="Peptidase M13 N-terminal" evidence="9">
    <location>
        <begin position="2"/>
        <end position="103"/>
    </location>
</feature>
<dbReference type="SUPFAM" id="SSF55486">
    <property type="entry name" value="Metalloproteases ('zincins'), catalytic domain"/>
    <property type="match status" value="1"/>
</dbReference>
<accession>A0AAN8FCB3</accession>
<feature type="domain" description="Peptidase M13 C-terminal" evidence="8">
    <location>
        <begin position="144"/>
        <end position="230"/>
    </location>
</feature>